<accession>A0A9D1JEV8</accession>
<name>A0A9D1JEV8_9FIRM</name>
<sequence length="356" mass="36964">MKKEFLKKCFALSMAAVLGVTALTACGSSDSDKSDSDAKADSSDEQADSDADAKDGEDSESGDQASAEGSFKVGVFQYTQHGALDEANKGFVDALEASGLDCEIDQQNASGDSNATLTIAQKMVDDKNDLIFTIATPASQAVAGLTTEIPIVLTAVTDPAEADLVESNEAPGGNVTGTSDMNPVEEQVALLQELIPDAKNVAVLYCSAEANSKLQAELVAEACKQVGITTTDYTVANSGEIQTVVESMVGKVDAIYAPTDNVIANAMATVAMIANENGIPVICGEENMVNAGGLATYSIDYYKLGQKAGEMAVQILKGEAEPATMPIEYLSDSDLKLVVNQETADALGIDVSGLEQ</sequence>
<dbReference type="Pfam" id="PF04392">
    <property type="entry name" value="ABC_sub_bind"/>
    <property type="match status" value="1"/>
</dbReference>
<dbReference type="SUPFAM" id="SSF53822">
    <property type="entry name" value="Periplasmic binding protein-like I"/>
    <property type="match status" value="1"/>
</dbReference>
<evidence type="ECO:0000256" key="2">
    <source>
        <dbReference type="SAM" id="SignalP"/>
    </source>
</evidence>
<dbReference type="Gene3D" id="3.40.50.2300">
    <property type="match status" value="2"/>
</dbReference>
<feature type="signal peptide" evidence="2">
    <location>
        <begin position="1"/>
        <end position="27"/>
    </location>
</feature>
<dbReference type="EMBL" id="DVHU01000021">
    <property type="protein sequence ID" value="HIR92289.1"/>
    <property type="molecule type" value="Genomic_DNA"/>
</dbReference>
<dbReference type="PANTHER" id="PTHR35271:SF1">
    <property type="entry name" value="ABC TRANSPORTER, SUBSTRATE-BINDING LIPOPROTEIN"/>
    <property type="match status" value="1"/>
</dbReference>
<dbReference type="Proteomes" id="UP000886841">
    <property type="component" value="Unassembled WGS sequence"/>
</dbReference>
<feature type="region of interest" description="Disordered" evidence="1">
    <location>
        <begin position="26"/>
        <end position="67"/>
    </location>
</feature>
<dbReference type="InterPro" id="IPR007487">
    <property type="entry name" value="ABC_transpt-TYRBP-like"/>
</dbReference>
<gene>
    <name evidence="3" type="ORF">IAB98_02555</name>
</gene>
<feature type="compositionally biased region" description="Basic and acidic residues" evidence="1">
    <location>
        <begin position="30"/>
        <end position="42"/>
    </location>
</feature>
<reference evidence="3" key="1">
    <citation type="submission" date="2020-10" db="EMBL/GenBank/DDBJ databases">
        <authorList>
            <person name="Gilroy R."/>
        </authorList>
    </citation>
    <scope>NUCLEOTIDE SEQUENCE</scope>
    <source>
        <strain evidence="3">ChiSxjej1B13-7041</strain>
    </source>
</reference>
<keyword evidence="2" id="KW-0732">Signal</keyword>
<dbReference type="PROSITE" id="PS51257">
    <property type="entry name" value="PROKAR_LIPOPROTEIN"/>
    <property type="match status" value="1"/>
</dbReference>
<protein>
    <submittedName>
        <fullName evidence="3">ABC transporter substrate-binding protein</fullName>
    </submittedName>
</protein>
<feature type="chain" id="PRO_5038481343" evidence="2">
    <location>
        <begin position="28"/>
        <end position="356"/>
    </location>
</feature>
<evidence type="ECO:0000256" key="1">
    <source>
        <dbReference type="SAM" id="MobiDB-lite"/>
    </source>
</evidence>
<reference evidence="3" key="2">
    <citation type="journal article" date="2021" name="PeerJ">
        <title>Extensive microbial diversity within the chicken gut microbiome revealed by metagenomics and culture.</title>
        <authorList>
            <person name="Gilroy R."/>
            <person name="Ravi A."/>
            <person name="Getino M."/>
            <person name="Pursley I."/>
            <person name="Horton D.L."/>
            <person name="Alikhan N.F."/>
            <person name="Baker D."/>
            <person name="Gharbi K."/>
            <person name="Hall N."/>
            <person name="Watson M."/>
            <person name="Adriaenssens E.M."/>
            <person name="Foster-Nyarko E."/>
            <person name="Jarju S."/>
            <person name="Secka A."/>
            <person name="Antonio M."/>
            <person name="Oren A."/>
            <person name="Chaudhuri R.R."/>
            <person name="La Ragione R."/>
            <person name="Hildebrand F."/>
            <person name="Pallen M.J."/>
        </authorList>
    </citation>
    <scope>NUCLEOTIDE SEQUENCE</scope>
    <source>
        <strain evidence="3">ChiSxjej1B13-7041</strain>
    </source>
</reference>
<dbReference type="PANTHER" id="PTHR35271">
    <property type="entry name" value="ABC TRANSPORTER, SUBSTRATE-BINDING LIPOPROTEIN-RELATED"/>
    <property type="match status" value="1"/>
</dbReference>
<evidence type="ECO:0000313" key="3">
    <source>
        <dbReference type="EMBL" id="HIR92289.1"/>
    </source>
</evidence>
<evidence type="ECO:0000313" key="4">
    <source>
        <dbReference type="Proteomes" id="UP000886841"/>
    </source>
</evidence>
<organism evidence="3 4">
    <name type="scientific">Candidatus Egerieimonas intestinavium</name>
    <dbReference type="NCBI Taxonomy" id="2840777"/>
    <lineage>
        <taxon>Bacteria</taxon>
        <taxon>Bacillati</taxon>
        <taxon>Bacillota</taxon>
        <taxon>Clostridia</taxon>
        <taxon>Lachnospirales</taxon>
        <taxon>Lachnospiraceae</taxon>
        <taxon>Lachnospiraceae incertae sedis</taxon>
        <taxon>Candidatus Egerieimonas</taxon>
    </lineage>
</organism>
<dbReference type="CDD" id="cd06325">
    <property type="entry name" value="PBP1_ABC_unchar_transporter"/>
    <property type="match status" value="1"/>
</dbReference>
<dbReference type="AlphaFoldDB" id="A0A9D1JEV8"/>
<dbReference type="InterPro" id="IPR028082">
    <property type="entry name" value="Peripla_BP_I"/>
</dbReference>
<proteinExistence type="predicted"/>
<comment type="caution">
    <text evidence="3">The sequence shown here is derived from an EMBL/GenBank/DDBJ whole genome shotgun (WGS) entry which is preliminary data.</text>
</comment>